<dbReference type="EMBL" id="FJVC01000741">
    <property type="protein sequence ID" value="CZT53379.1"/>
    <property type="molecule type" value="Genomic_DNA"/>
</dbReference>
<reference evidence="3" key="1">
    <citation type="submission" date="2016-03" db="EMBL/GenBank/DDBJ databases">
        <authorList>
            <person name="Guldener U."/>
        </authorList>
    </citation>
    <scope>NUCLEOTIDE SEQUENCE [LARGE SCALE GENOMIC DNA]</scope>
</reference>
<keyword evidence="3" id="KW-1185">Reference proteome</keyword>
<feature type="region of interest" description="Disordered" evidence="1">
    <location>
        <begin position="57"/>
        <end position="157"/>
    </location>
</feature>
<name>A0A1E1MWD3_RHYSE</name>
<feature type="compositionally biased region" description="Low complexity" evidence="1">
    <location>
        <begin position="93"/>
        <end position="105"/>
    </location>
</feature>
<protein>
    <submittedName>
        <fullName evidence="2">Uncharacterized protein</fullName>
    </submittedName>
</protein>
<gene>
    <name evidence="2" type="ORF">RSE6_14892</name>
</gene>
<evidence type="ECO:0000313" key="3">
    <source>
        <dbReference type="Proteomes" id="UP000177625"/>
    </source>
</evidence>
<dbReference type="AlphaFoldDB" id="A0A1E1MWD3"/>
<feature type="compositionally biased region" description="Polar residues" evidence="1">
    <location>
        <begin position="106"/>
        <end position="129"/>
    </location>
</feature>
<dbReference type="Proteomes" id="UP000177625">
    <property type="component" value="Unassembled WGS sequence"/>
</dbReference>
<proteinExistence type="predicted"/>
<organism evidence="2 3">
    <name type="scientific">Rhynchosporium secalis</name>
    <name type="common">Barley scald fungus</name>
    <dbReference type="NCBI Taxonomy" id="38038"/>
    <lineage>
        <taxon>Eukaryota</taxon>
        <taxon>Fungi</taxon>
        <taxon>Dikarya</taxon>
        <taxon>Ascomycota</taxon>
        <taxon>Pezizomycotina</taxon>
        <taxon>Leotiomycetes</taxon>
        <taxon>Helotiales</taxon>
        <taxon>Ploettnerulaceae</taxon>
        <taxon>Rhynchosporium</taxon>
    </lineage>
</organism>
<evidence type="ECO:0000313" key="2">
    <source>
        <dbReference type="EMBL" id="CZT53379.1"/>
    </source>
</evidence>
<accession>A0A1E1MWD3</accession>
<sequence length="157" mass="17480">MPDISPQLYELRSLYPKKKGHAYKEDTRKENIYEEDVNKSLSAANFPLGTEPYYVGSKRKSLDSYKPHDKKPRIINPGYTQTGNSLSGGGGLSSSSSKGDYNNSNPFSSSMPGLFSPISQNTSIFSQVPKQPAAPKSLSDDKEYDSEEFMKDLPTYY</sequence>
<evidence type="ECO:0000256" key="1">
    <source>
        <dbReference type="SAM" id="MobiDB-lite"/>
    </source>
</evidence>